<feature type="region of interest" description="Disordered" evidence="1">
    <location>
        <begin position="157"/>
        <end position="196"/>
    </location>
</feature>
<keyword evidence="3" id="KW-1185">Reference proteome</keyword>
<dbReference type="AlphaFoldDB" id="A0AAV7I0L9"/>
<protein>
    <recommendedName>
        <fullName evidence="4">Pre-C2HC domain-containing protein</fullName>
    </recommendedName>
</protein>
<name>A0AAV7I0L9_COTGL</name>
<feature type="compositionally biased region" description="Polar residues" evidence="1">
    <location>
        <begin position="164"/>
        <end position="186"/>
    </location>
</feature>
<evidence type="ECO:0000313" key="2">
    <source>
        <dbReference type="EMBL" id="KAH0539936.1"/>
    </source>
</evidence>
<gene>
    <name evidence="2" type="ORF">KQX54_010134</name>
</gene>
<dbReference type="Proteomes" id="UP000826195">
    <property type="component" value="Unassembled WGS sequence"/>
</dbReference>
<accession>A0AAV7I0L9</accession>
<evidence type="ECO:0000313" key="3">
    <source>
        <dbReference type="Proteomes" id="UP000826195"/>
    </source>
</evidence>
<reference evidence="2 3" key="1">
    <citation type="journal article" date="2021" name="J. Hered.">
        <title>A chromosome-level genome assembly of the parasitoid wasp, Cotesia glomerata (Hymenoptera: Braconidae).</title>
        <authorList>
            <person name="Pinto B.J."/>
            <person name="Weis J.J."/>
            <person name="Gamble T."/>
            <person name="Ode P.J."/>
            <person name="Paul R."/>
            <person name="Zaspel J.M."/>
        </authorList>
    </citation>
    <scope>NUCLEOTIDE SEQUENCE [LARGE SCALE GENOMIC DNA]</scope>
    <source>
        <strain evidence="2">CgM1</strain>
    </source>
</reference>
<evidence type="ECO:0008006" key="4">
    <source>
        <dbReference type="Google" id="ProtNLM"/>
    </source>
</evidence>
<organism evidence="2 3">
    <name type="scientific">Cotesia glomerata</name>
    <name type="common">Lepidopteran parasitic wasp</name>
    <name type="synonym">Apanteles glomeratus</name>
    <dbReference type="NCBI Taxonomy" id="32391"/>
    <lineage>
        <taxon>Eukaryota</taxon>
        <taxon>Metazoa</taxon>
        <taxon>Ecdysozoa</taxon>
        <taxon>Arthropoda</taxon>
        <taxon>Hexapoda</taxon>
        <taxon>Insecta</taxon>
        <taxon>Pterygota</taxon>
        <taxon>Neoptera</taxon>
        <taxon>Endopterygota</taxon>
        <taxon>Hymenoptera</taxon>
        <taxon>Apocrita</taxon>
        <taxon>Ichneumonoidea</taxon>
        <taxon>Braconidae</taxon>
        <taxon>Microgastrinae</taxon>
        <taxon>Cotesia</taxon>
    </lineage>
</organism>
<comment type="caution">
    <text evidence="2">The sequence shown here is derived from an EMBL/GenBank/DDBJ whole genome shotgun (WGS) entry which is preliminary data.</text>
</comment>
<sequence length="206" mass="23978">MNKIRANAEPPLNSELSTFLIGNKELIEEDLMYHNYFYTNTEEDFNTVSTLFKKLEIQFHSYANKQDKKRHVVLKNLHCATPQDIIDELEKDHSVSVTKCVLMKRKQQSEQNGDNFTPTYFITLANPEQIGVIKRIKFLGSFKVKCHTISTTKAKGTTTKFRTNNKQSNGTRYATNQLRSSNGSNNSEHHRFKRTKPWYCTQQLQH</sequence>
<proteinExistence type="predicted"/>
<dbReference type="EMBL" id="JAHXZJ010002609">
    <property type="protein sequence ID" value="KAH0539936.1"/>
    <property type="molecule type" value="Genomic_DNA"/>
</dbReference>
<evidence type="ECO:0000256" key="1">
    <source>
        <dbReference type="SAM" id="MobiDB-lite"/>
    </source>
</evidence>